<reference evidence="6 7" key="1">
    <citation type="submission" date="2024-02" db="EMBL/GenBank/DDBJ databases">
        <title>High-quality chromosome-scale genome assembly of Pensacola bahiagrass (Paspalum notatum Flugge var. saurae).</title>
        <authorList>
            <person name="Vega J.M."/>
            <person name="Podio M."/>
            <person name="Orjuela J."/>
            <person name="Siena L.A."/>
            <person name="Pessino S.C."/>
            <person name="Combes M.C."/>
            <person name="Mariac C."/>
            <person name="Albertini E."/>
            <person name="Pupilli F."/>
            <person name="Ortiz J.P.A."/>
            <person name="Leblanc O."/>
        </authorList>
    </citation>
    <scope>NUCLEOTIDE SEQUENCE [LARGE SCALE GENOMIC DNA]</scope>
    <source>
        <strain evidence="6">R1</strain>
        <tissue evidence="6">Leaf</tissue>
    </source>
</reference>
<keyword evidence="1" id="KW-0227">DNA damage</keyword>
<evidence type="ECO:0000313" key="6">
    <source>
        <dbReference type="EMBL" id="WVZ90838.1"/>
    </source>
</evidence>
<keyword evidence="1" id="KW-0067">ATP-binding</keyword>
<feature type="domain" description="DNA helicase Pif1-like 2B" evidence="5">
    <location>
        <begin position="1104"/>
        <end position="1149"/>
    </location>
</feature>
<accession>A0AAQ3X9L0</accession>
<dbReference type="Pfam" id="PF21530">
    <property type="entry name" value="Pif1_2B_dom"/>
    <property type="match status" value="1"/>
</dbReference>
<sequence>MEELRNRPVQDRPPPLGQSRRDACLADAQRVCAQPSAAPSSVHVQVGPSASLPRRVGGPVRFSPSLFSRFRWGICRRLSRSFRSQSAAPPAFPFAYCLRASPSSGSCQPLHTFLPLRAGEVPRIAEGVPCVRETALYPYGFGLFVLHGQVKACASSGASAAIRTCCSCLGATYPKRSYYGGPDYTCQHCRAIFWYHERVQSQSSRQHIVYNVCCRGGKVSLPKHRPSPPPLHELVRFDGGSSSNQFMRLIRQYNSLFAFTSLGVHVDKSINTGNGPYVFRINGVVHHRIGSLIPEPGHRPEYAQLYIYDTANEMQNRLNIVDPDGDALPDPVIVSALIKMLDDVNPLVKKFRMARDRLHSPSAPEVAIKLIGTIDGHGDRYALPSSTKLAGLLIGGSSAGVSSFDIVVQSHGSEFKHISPIHPALMALQYPLLFPYGDPGYHTGIKFKQPPTDGRENVSQQEFYVHRMHYRVGEPNPELCSGRLSQQYQVNCYSSVEASKLSFYFFNQDLLRCETYQGISDAMGHGASNGRDVGIKKMLPATHVGSKRYMQQNFHDCMAICRVYGPPDKFTTFTCNPKWLEIIEALRFEPGQRASDRADMVVRVFHMKLDEYLDDIKEGRVFGPVRAVAHTNEFQKRGLPHSHIIVWQSETGHEPSVEDVDKYISAELPDPNIDPLGFSLVQEFMMHGPCGPANPKSPCMKDGKCSKNYPKQFRSQTSFDPAGYPLYRRRNNGIVTCKNNIPLDNRWVVPHNLDVLKKYQAHINVEACNQTYLIKYLFKYVNKGFDCARISFLNSQPSSASQSANVSQQSTEPTEMSDGIDEIAEYIRALFDKYWRFMADDIVYRLRAIAPDATYTIPDDTLQSALMKDLDRMFSSNGLSISSYDLPNPQPSVEDSNSNRLILEETSYDKIQLLAESIAKRSAFNCEQRAIHDLVLPVVEGAGRAEILNASLLGSYLWKDITIMRLSINMRLRNPSLSSANRIEMEKFASWILQIGEDRVPPETRPIQLEKNWIQIPQDLILSPIGSKISALTSAIYTDFHIYYASPPYLAERCIVSPVNTVVDEINNFMIGKVPGCAKEYLSFDTIANSSEQHSDFSSLYPPEFLNSIVINNFPQHKLLLKVGVPVVLLRNINQSIGLCNGTRILIDRLGDYVLEGRVMTANNVGKSVCIPRIILNGRSNRWPFILQRRQFPVRICYAMTINKCQGQTLSKIGIYLREPVFTHGQLYVAVSRVSSRNGLVMLMEDENGEPDCKTKNIVYEEVLKYKTYRYKAHRSVDGIAIPISLSIPQTHYRYLLPLIATDPAQPPEQDQQPAIELVLFGSVAQELIGESVDNLIASNSGLGTFLPKRITALYGKEYEPGSYATITTSSAMHENDKMSAQLFKSYSQPLPIAAAGTKRSSDDLQDTTPVATQ</sequence>
<dbReference type="GO" id="GO:0005524">
    <property type="term" value="F:ATP binding"/>
    <property type="evidence" value="ECO:0007669"/>
    <property type="project" value="UniProtKB-KW"/>
</dbReference>
<evidence type="ECO:0000256" key="2">
    <source>
        <dbReference type="SAM" id="MobiDB-lite"/>
    </source>
</evidence>
<comment type="catalytic activity">
    <reaction evidence="1">
        <text>ATP + H2O = ADP + phosphate + H(+)</text>
        <dbReference type="Rhea" id="RHEA:13065"/>
        <dbReference type="ChEBI" id="CHEBI:15377"/>
        <dbReference type="ChEBI" id="CHEBI:15378"/>
        <dbReference type="ChEBI" id="CHEBI:30616"/>
        <dbReference type="ChEBI" id="CHEBI:43474"/>
        <dbReference type="ChEBI" id="CHEBI:456216"/>
        <dbReference type="EC" id="5.6.2.3"/>
    </reaction>
</comment>
<comment type="cofactor">
    <cofactor evidence="1">
        <name>Mg(2+)</name>
        <dbReference type="ChEBI" id="CHEBI:18420"/>
    </cofactor>
</comment>
<feature type="non-terminal residue" evidence="6">
    <location>
        <position position="1414"/>
    </location>
</feature>
<keyword evidence="1" id="KW-0233">DNA recombination</keyword>
<proteinExistence type="inferred from homology"/>
<protein>
    <recommendedName>
        <fullName evidence="1">ATP-dependent DNA helicase</fullName>
        <ecNumber evidence="1">5.6.2.3</ecNumber>
    </recommendedName>
</protein>
<evidence type="ECO:0000259" key="5">
    <source>
        <dbReference type="Pfam" id="PF21530"/>
    </source>
</evidence>
<evidence type="ECO:0000313" key="7">
    <source>
        <dbReference type="Proteomes" id="UP001341281"/>
    </source>
</evidence>
<dbReference type="InterPro" id="IPR027417">
    <property type="entry name" value="P-loop_NTPase"/>
</dbReference>
<gene>
    <name evidence="6" type="ORF">U9M48_037098</name>
</gene>
<dbReference type="InterPro" id="IPR010285">
    <property type="entry name" value="DNA_helicase_pif1-like_DEAD"/>
</dbReference>
<dbReference type="GO" id="GO:0016787">
    <property type="term" value="F:hydrolase activity"/>
    <property type="evidence" value="ECO:0007669"/>
    <property type="project" value="UniProtKB-KW"/>
</dbReference>
<feature type="domain" description="DNA helicase Pif1-like DEAD-box helicase" evidence="3">
    <location>
        <begin position="935"/>
        <end position="1003"/>
    </location>
</feature>
<dbReference type="InterPro" id="IPR049163">
    <property type="entry name" value="Pif1-like_2B_dom"/>
</dbReference>
<evidence type="ECO:0000259" key="4">
    <source>
        <dbReference type="Pfam" id="PF14214"/>
    </source>
</evidence>
<dbReference type="EC" id="5.6.2.3" evidence="1"/>
<keyword evidence="1" id="KW-0347">Helicase</keyword>
<keyword evidence="1" id="KW-0234">DNA repair</keyword>
<dbReference type="GO" id="GO:0000723">
    <property type="term" value="P:telomere maintenance"/>
    <property type="evidence" value="ECO:0007669"/>
    <property type="project" value="InterPro"/>
</dbReference>
<evidence type="ECO:0000259" key="3">
    <source>
        <dbReference type="Pfam" id="PF05970"/>
    </source>
</evidence>
<feature type="domain" description="Helitron helicase-like" evidence="4">
    <location>
        <begin position="463"/>
        <end position="646"/>
    </location>
</feature>
<dbReference type="InterPro" id="IPR025476">
    <property type="entry name" value="Helitron_helicase-like"/>
</dbReference>
<dbReference type="EMBL" id="CP144752">
    <property type="protein sequence ID" value="WVZ90838.1"/>
    <property type="molecule type" value="Genomic_DNA"/>
</dbReference>
<feature type="compositionally biased region" description="Basic and acidic residues" evidence="2">
    <location>
        <begin position="1"/>
        <end position="10"/>
    </location>
</feature>
<keyword evidence="1" id="KW-0547">Nucleotide-binding</keyword>
<dbReference type="GO" id="GO:0006281">
    <property type="term" value="P:DNA repair"/>
    <property type="evidence" value="ECO:0007669"/>
    <property type="project" value="UniProtKB-KW"/>
</dbReference>
<dbReference type="PANTHER" id="PTHR45786:SF74">
    <property type="entry name" value="ATP-DEPENDENT DNA HELICASE"/>
    <property type="match status" value="1"/>
</dbReference>
<evidence type="ECO:0000256" key="1">
    <source>
        <dbReference type="RuleBase" id="RU363044"/>
    </source>
</evidence>
<dbReference type="SUPFAM" id="SSF52540">
    <property type="entry name" value="P-loop containing nucleoside triphosphate hydrolases"/>
    <property type="match status" value="1"/>
</dbReference>
<feature type="region of interest" description="Disordered" evidence="2">
    <location>
        <begin position="1"/>
        <end position="20"/>
    </location>
</feature>
<keyword evidence="7" id="KW-1185">Reference proteome</keyword>
<feature type="region of interest" description="Disordered" evidence="2">
    <location>
        <begin position="1395"/>
        <end position="1414"/>
    </location>
</feature>
<dbReference type="GO" id="GO:0043139">
    <property type="term" value="F:5'-3' DNA helicase activity"/>
    <property type="evidence" value="ECO:0007669"/>
    <property type="project" value="UniProtKB-EC"/>
</dbReference>
<name>A0AAQ3X9L0_PASNO</name>
<dbReference type="PANTHER" id="PTHR45786">
    <property type="entry name" value="DNA BINDING PROTEIN-LIKE"/>
    <property type="match status" value="1"/>
</dbReference>
<dbReference type="CDD" id="cd18809">
    <property type="entry name" value="SF1_C_RecD"/>
    <property type="match status" value="1"/>
</dbReference>
<dbReference type="Pfam" id="PF05970">
    <property type="entry name" value="PIF1"/>
    <property type="match status" value="1"/>
</dbReference>
<keyword evidence="1" id="KW-0378">Hydrolase</keyword>
<comment type="similarity">
    <text evidence="1">Belongs to the helicase family.</text>
</comment>
<dbReference type="Pfam" id="PF14214">
    <property type="entry name" value="Helitron_like_N"/>
    <property type="match status" value="1"/>
</dbReference>
<dbReference type="Proteomes" id="UP001341281">
    <property type="component" value="Chromosome 08"/>
</dbReference>
<dbReference type="GO" id="GO:0006310">
    <property type="term" value="P:DNA recombination"/>
    <property type="evidence" value="ECO:0007669"/>
    <property type="project" value="UniProtKB-KW"/>
</dbReference>
<organism evidence="6 7">
    <name type="scientific">Paspalum notatum var. saurae</name>
    <dbReference type="NCBI Taxonomy" id="547442"/>
    <lineage>
        <taxon>Eukaryota</taxon>
        <taxon>Viridiplantae</taxon>
        <taxon>Streptophyta</taxon>
        <taxon>Embryophyta</taxon>
        <taxon>Tracheophyta</taxon>
        <taxon>Spermatophyta</taxon>
        <taxon>Magnoliopsida</taxon>
        <taxon>Liliopsida</taxon>
        <taxon>Poales</taxon>
        <taxon>Poaceae</taxon>
        <taxon>PACMAD clade</taxon>
        <taxon>Panicoideae</taxon>
        <taxon>Andropogonodae</taxon>
        <taxon>Paspaleae</taxon>
        <taxon>Paspalinae</taxon>
        <taxon>Paspalum</taxon>
    </lineage>
</organism>